<sequence length="180" mass="20235">MKQWQIVRAVLVPAAIAFMMLVILLELQSHARQKIETVTAAVPYHSRELSDAGLVDSLMNLPLHLGISRADYDDGTLTMDIKLSDPSEEVGDVYEDIAGILSFAFEGTDNVNQLYLRVIAIDRWGGKRYLLLASNMNRDSWEPRYAEALSRLRNGDVPPSLAASLNLTFTNLWQKQFSRP</sequence>
<dbReference type="EMBL" id="CP016809">
    <property type="protein sequence ID" value="ANY71833.1"/>
    <property type="molecule type" value="Genomic_DNA"/>
</dbReference>
<gene>
    <name evidence="3" type="ORF">BBD40_02550</name>
    <name evidence="2" type="ORF">BBD41_04110</name>
</gene>
<dbReference type="RefSeq" id="WP_077565425.1">
    <property type="nucleotide sequence ID" value="NZ_CP016809.1"/>
</dbReference>
<dbReference type="Proteomes" id="UP000189059">
    <property type="component" value="Unassembled WGS sequence"/>
</dbReference>
<keyword evidence="4" id="KW-1185">Reference proteome</keyword>
<organism evidence="2">
    <name type="scientific">Paenibacillus ihbetae</name>
    <dbReference type="NCBI Taxonomy" id="1870820"/>
    <lineage>
        <taxon>Bacteria</taxon>
        <taxon>Bacillati</taxon>
        <taxon>Bacillota</taxon>
        <taxon>Bacilli</taxon>
        <taxon>Bacillales</taxon>
        <taxon>Paenibacillaceae</taxon>
        <taxon>Paenibacillus</taxon>
    </lineage>
</organism>
<reference evidence="3 4" key="2">
    <citation type="submission" date="2016-12" db="EMBL/GenBank/DDBJ databases">
        <title>Genome sequencing and description of Paenibacillus sp. nov. from high altitude lake in the Indian Trans- Himalayas.</title>
        <authorList>
            <person name="Kiran S."/>
            <person name="Swarnkar M.K."/>
            <person name="Rana A."/>
            <person name="Tewari R."/>
            <person name="Gulati A."/>
        </authorList>
    </citation>
    <scope>NUCLEOTIDE SEQUENCE [LARGE SCALE GENOMIC DNA]</scope>
    <source>
        <strain evidence="3 4">IHBB 9951</strain>
    </source>
</reference>
<evidence type="ECO:0000313" key="3">
    <source>
        <dbReference type="EMBL" id="OOC60861.1"/>
    </source>
</evidence>
<proteinExistence type="predicted"/>
<dbReference type="KEGG" id="pib:BBD41_04110"/>
<dbReference type="OrthoDB" id="2678813at2"/>
<accession>A0A1B2DVU1</accession>
<reference evidence="2" key="1">
    <citation type="submission" date="2016-08" db="EMBL/GenBank/DDBJ databases">
        <title>Complete Genome Seqeunce of Paenibacillus sp. nov. IHBB 9852 from high altitute lake of Indian trans-Himalayas.</title>
        <authorList>
            <person name="Kiran S."/>
            <person name="Swarnkar M.K."/>
            <person name="Rana A."/>
            <person name="Tewari R."/>
            <person name="Gulati A."/>
        </authorList>
    </citation>
    <scope>NUCLEOTIDE SEQUENCE [LARGE SCALE GENOMIC DNA]</scope>
    <source>
        <strain evidence="2">IHBB 9852</strain>
    </source>
</reference>
<keyword evidence="1" id="KW-1133">Transmembrane helix</keyword>
<keyword evidence="1" id="KW-0472">Membrane</keyword>
<keyword evidence="1" id="KW-0812">Transmembrane</keyword>
<feature type="transmembrane region" description="Helical" evidence="1">
    <location>
        <begin position="6"/>
        <end position="25"/>
    </location>
</feature>
<dbReference type="GeneID" id="48307404"/>
<evidence type="ECO:0000313" key="2">
    <source>
        <dbReference type="EMBL" id="ANY71833.1"/>
    </source>
</evidence>
<protein>
    <recommendedName>
        <fullName evidence="5">DUF4825 domain-containing protein</fullName>
    </recommendedName>
</protein>
<dbReference type="EMBL" id="MRVI01000001">
    <property type="protein sequence ID" value="OOC60861.1"/>
    <property type="molecule type" value="Genomic_DNA"/>
</dbReference>
<evidence type="ECO:0008006" key="5">
    <source>
        <dbReference type="Google" id="ProtNLM"/>
    </source>
</evidence>
<name>A0A1B2DVU1_9BACL</name>
<evidence type="ECO:0000313" key="4">
    <source>
        <dbReference type="Proteomes" id="UP000189059"/>
    </source>
</evidence>
<evidence type="ECO:0000256" key="1">
    <source>
        <dbReference type="SAM" id="Phobius"/>
    </source>
</evidence>
<dbReference type="AlphaFoldDB" id="A0A1B2DVU1"/>